<dbReference type="EMBL" id="BAABCE010000025">
    <property type="protein sequence ID" value="GAA3589045.1"/>
    <property type="molecule type" value="Genomic_DNA"/>
</dbReference>
<comment type="caution">
    <text evidence="2">The sequence shown here is derived from an EMBL/GenBank/DDBJ whole genome shotgun (WGS) entry which is preliminary data.</text>
</comment>
<proteinExistence type="predicted"/>
<organism evidence="2 3">
    <name type="scientific">Streptomyces osmaniensis</name>
    <dbReference type="NCBI Taxonomy" id="593134"/>
    <lineage>
        <taxon>Bacteria</taxon>
        <taxon>Bacillati</taxon>
        <taxon>Actinomycetota</taxon>
        <taxon>Actinomycetes</taxon>
        <taxon>Kitasatosporales</taxon>
        <taxon>Streptomycetaceae</taxon>
        <taxon>Streptomyces</taxon>
    </lineage>
</organism>
<accession>A0ABP6YWG1</accession>
<name>A0ABP6YWG1_9ACTN</name>
<sequence>MPGNLLATALYGLGQYEAAAIEQRGDGLRPSTKVCETVTWPWENGNQDEATNLIGTVCAVLRGRPMPGGAGRIMQVTIPSSAPANRWIYCGCSRGAPLHESHPGRNHPRGGRGAARRRHGEGFTDASRGG</sequence>
<evidence type="ECO:0000313" key="3">
    <source>
        <dbReference type="Proteomes" id="UP001500707"/>
    </source>
</evidence>
<feature type="region of interest" description="Disordered" evidence="1">
    <location>
        <begin position="96"/>
        <end position="130"/>
    </location>
</feature>
<evidence type="ECO:0000313" key="2">
    <source>
        <dbReference type="EMBL" id="GAA3589045.1"/>
    </source>
</evidence>
<dbReference type="Proteomes" id="UP001500707">
    <property type="component" value="Unassembled WGS sequence"/>
</dbReference>
<keyword evidence="3" id="KW-1185">Reference proteome</keyword>
<feature type="compositionally biased region" description="Basic residues" evidence="1">
    <location>
        <begin position="104"/>
        <end position="119"/>
    </location>
</feature>
<evidence type="ECO:0008006" key="4">
    <source>
        <dbReference type="Google" id="ProtNLM"/>
    </source>
</evidence>
<gene>
    <name evidence="2" type="ORF">GCM10022295_83270</name>
</gene>
<evidence type="ECO:0000256" key="1">
    <source>
        <dbReference type="SAM" id="MobiDB-lite"/>
    </source>
</evidence>
<reference evidence="3" key="1">
    <citation type="journal article" date="2019" name="Int. J. Syst. Evol. Microbiol.">
        <title>The Global Catalogue of Microorganisms (GCM) 10K type strain sequencing project: providing services to taxonomists for standard genome sequencing and annotation.</title>
        <authorList>
            <consortium name="The Broad Institute Genomics Platform"/>
            <consortium name="The Broad Institute Genome Sequencing Center for Infectious Disease"/>
            <person name="Wu L."/>
            <person name="Ma J."/>
        </authorList>
    </citation>
    <scope>NUCLEOTIDE SEQUENCE [LARGE SCALE GENOMIC DNA]</scope>
    <source>
        <strain evidence="3">JCM 17656</strain>
    </source>
</reference>
<protein>
    <recommendedName>
        <fullName evidence="4">Transposase</fullName>
    </recommendedName>
</protein>